<dbReference type="InterPro" id="IPR001223">
    <property type="entry name" value="Glyco_hydro18_cat"/>
</dbReference>
<dbReference type="GO" id="GO:0004553">
    <property type="term" value="F:hydrolase activity, hydrolyzing O-glycosyl compounds"/>
    <property type="evidence" value="ECO:0007669"/>
    <property type="project" value="InterPro"/>
</dbReference>
<keyword evidence="5" id="KW-0732">Signal</keyword>
<dbReference type="GO" id="GO:0005975">
    <property type="term" value="P:carbohydrate metabolic process"/>
    <property type="evidence" value="ECO:0007669"/>
    <property type="project" value="InterPro"/>
</dbReference>
<gene>
    <name evidence="7" type="ORF">BAE44_0021207</name>
</gene>
<dbReference type="PANTHER" id="PTHR46476:SF10">
    <property type="entry name" value="GH18 DOMAIN-CONTAINING PROTEIN"/>
    <property type="match status" value="1"/>
</dbReference>
<evidence type="ECO:0000256" key="1">
    <source>
        <dbReference type="ARBA" id="ARBA00022801"/>
    </source>
</evidence>
<evidence type="ECO:0000256" key="4">
    <source>
        <dbReference type="RuleBase" id="RU004453"/>
    </source>
</evidence>
<sequence>MASRAHQMITTMVRAFFPVLLLLLLLGARASAATGARRPLFREYIGANYKNVSLADVPVHPGVDFHFILAFAIDYAADPTNTSAPASPTDGRFVVYWDEAHLTPAAVAAAKHCSNGNNVRVALSLGGDTVHGANATFRASSVDAWLANAIVSLTDILTTYGLDGIDVDYEHFGESPEVFAECIGQLVRALRALGVISFASIAPFANPDVQAHYGELWRRYGPEFDYVNFQFYAYNANTTVTQFLGYYDEQSSRYAGGGGKVLLGLGTDPAGGGLRPDKGFFRACRALRSQGRLHGVFAWAADNSVADGFRYERVAQRFLAGDAPGFT</sequence>
<feature type="domain" description="GH18" evidence="6">
    <location>
        <begin position="39"/>
        <end position="322"/>
    </location>
</feature>
<name>A0A1E5UYB1_9POAL</name>
<keyword evidence="2 3" id="KW-0326">Glycosidase</keyword>
<dbReference type="STRING" id="888268.A0A1E5UYB1"/>
<dbReference type="PRINTS" id="PR00551">
    <property type="entry name" value="2SGLOBULIN"/>
</dbReference>
<dbReference type="SUPFAM" id="SSF51445">
    <property type="entry name" value="(Trans)glycosidases"/>
    <property type="match status" value="1"/>
</dbReference>
<organism evidence="7 8">
    <name type="scientific">Dichanthelium oligosanthes</name>
    <dbReference type="NCBI Taxonomy" id="888268"/>
    <lineage>
        <taxon>Eukaryota</taxon>
        <taxon>Viridiplantae</taxon>
        <taxon>Streptophyta</taxon>
        <taxon>Embryophyta</taxon>
        <taxon>Tracheophyta</taxon>
        <taxon>Spermatophyta</taxon>
        <taxon>Magnoliopsida</taxon>
        <taxon>Liliopsida</taxon>
        <taxon>Poales</taxon>
        <taxon>Poaceae</taxon>
        <taxon>PACMAD clade</taxon>
        <taxon>Panicoideae</taxon>
        <taxon>Panicodae</taxon>
        <taxon>Paniceae</taxon>
        <taxon>Dichantheliinae</taxon>
        <taxon>Dichanthelium</taxon>
    </lineage>
</organism>
<evidence type="ECO:0000256" key="5">
    <source>
        <dbReference type="SAM" id="SignalP"/>
    </source>
</evidence>
<dbReference type="InterPro" id="IPR001579">
    <property type="entry name" value="Glyco_hydro_18_chit_AS"/>
</dbReference>
<protein>
    <submittedName>
        <fullName evidence="7">Chitinase 1</fullName>
    </submittedName>
</protein>
<evidence type="ECO:0000259" key="6">
    <source>
        <dbReference type="PROSITE" id="PS51910"/>
    </source>
</evidence>
<feature type="chain" id="PRO_5009187518" evidence="5">
    <location>
        <begin position="33"/>
        <end position="327"/>
    </location>
</feature>
<dbReference type="InterPro" id="IPR017853">
    <property type="entry name" value="GH"/>
</dbReference>
<accession>A0A1E5UYB1</accession>
<comment type="similarity">
    <text evidence="4">Belongs to the glycosyl hydrolase 18 family.</text>
</comment>
<keyword evidence="1 3" id="KW-0378">Hydrolase</keyword>
<evidence type="ECO:0000313" key="8">
    <source>
        <dbReference type="Proteomes" id="UP000095767"/>
    </source>
</evidence>
<comment type="caution">
    <text evidence="7">The sequence shown here is derived from an EMBL/GenBank/DDBJ whole genome shotgun (WGS) entry which is preliminary data.</text>
</comment>
<evidence type="ECO:0000313" key="7">
    <source>
        <dbReference type="EMBL" id="OEL17774.1"/>
    </source>
</evidence>
<dbReference type="PANTHER" id="PTHR46476">
    <property type="entry name" value="CHITINASE 2-LIKE"/>
    <property type="match status" value="1"/>
</dbReference>
<reference evidence="7 8" key="1">
    <citation type="submission" date="2016-09" db="EMBL/GenBank/DDBJ databases">
        <title>The draft genome of Dichanthelium oligosanthes: A C3 panicoid grass species.</title>
        <authorList>
            <person name="Studer A.J."/>
            <person name="Schnable J.C."/>
            <person name="Brutnell T.P."/>
        </authorList>
    </citation>
    <scope>NUCLEOTIDE SEQUENCE [LARGE SCALE GENOMIC DNA]</scope>
    <source>
        <strain evidence="8">cv. Kellogg 1175</strain>
        <tissue evidence="7">Leaf</tissue>
    </source>
</reference>
<dbReference type="Gene3D" id="3.20.20.80">
    <property type="entry name" value="Glycosidases"/>
    <property type="match status" value="1"/>
</dbReference>
<dbReference type="Proteomes" id="UP000095767">
    <property type="component" value="Unassembled WGS sequence"/>
</dbReference>
<dbReference type="Pfam" id="PF00704">
    <property type="entry name" value="Glyco_hydro_18"/>
    <property type="match status" value="1"/>
</dbReference>
<feature type="signal peptide" evidence="5">
    <location>
        <begin position="1"/>
        <end position="32"/>
    </location>
</feature>
<dbReference type="PROSITE" id="PS01095">
    <property type="entry name" value="GH18_1"/>
    <property type="match status" value="1"/>
</dbReference>
<keyword evidence="8" id="KW-1185">Reference proteome</keyword>
<proteinExistence type="inferred from homology"/>
<evidence type="ECO:0000256" key="2">
    <source>
        <dbReference type="ARBA" id="ARBA00023295"/>
    </source>
</evidence>
<dbReference type="AlphaFoldDB" id="A0A1E5UYB1"/>
<dbReference type="PROSITE" id="PS51910">
    <property type="entry name" value="GH18_2"/>
    <property type="match status" value="1"/>
</dbReference>
<dbReference type="InterPro" id="IPR000677">
    <property type="entry name" value="Chitinase-like"/>
</dbReference>
<dbReference type="EMBL" id="LWDX02058769">
    <property type="protein sequence ID" value="OEL17774.1"/>
    <property type="molecule type" value="Genomic_DNA"/>
</dbReference>
<dbReference type="OrthoDB" id="3012298at2759"/>
<evidence type="ECO:0000256" key="3">
    <source>
        <dbReference type="RuleBase" id="RU000489"/>
    </source>
</evidence>